<dbReference type="PANTHER" id="PTHR13045:SF0">
    <property type="entry name" value="7-METHYLGUANOSINE PHOSPHATE-SPECIFIC 5'-NUCLEOTIDASE"/>
    <property type="match status" value="1"/>
</dbReference>
<dbReference type="FunFam" id="1.10.150.340:FF:000001">
    <property type="entry name" value="Cytosolic 5-nucleotidase 3-like"/>
    <property type="match status" value="1"/>
</dbReference>
<dbReference type="SFLD" id="SFLDS00003">
    <property type="entry name" value="Haloacid_Dehalogenase"/>
    <property type="match status" value="1"/>
</dbReference>
<dbReference type="Gene3D" id="3.40.50.1000">
    <property type="entry name" value="HAD superfamily/HAD-like"/>
    <property type="match status" value="1"/>
</dbReference>
<keyword evidence="5" id="KW-0547">Nucleotide-binding</keyword>
<evidence type="ECO:0000256" key="8">
    <source>
        <dbReference type="ARBA" id="ARBA00023080"/>
    </source>
</evidence>
<evidence type="ECO:0000256" key="2">
    <source>
        <dbReference type="ARBA" id="ARBA00008389"/>
    </source>
</evidence>
<keyword evidence="6" id="KW-0378">Hydrolase</keyword>
<gene>
    <name evidence="10" type="primary">LOC100907071</name>
</gene>
<dbReference type="SUPFAM" id="SSF56784">
    <property type="entry name" value="HAD-like"/>
    <property type="match status" value="1"/>
</dbReference>
<keyword evidence="8" id="KW-0546">Nucleotide metabolism</keyword>
<comment type="catalytic activity">
    <reaction evidence="1">
        <text>a ribonucleoside 5'-phosphate + H2O = a ribonucleoside + phosphate</text>
        <dbReference type="Rhea" id="RHEA:12484"/>
        <dbReference type="ChEBI" id="CHEBI:15377"/>
        <dbReference type="ChEBI" id="CHEBI:18254"/>
        <dbReference type="ChEBI" id="CHEBI:43474"/>
        <dbReference type="ChEBI" id="CHEBI:58043"/>
        <dbReference type="EC" id="3.1.3.5"/>
    </reaction>
</comment>
<comment type="similarity">
    <text evidence="2">Belongs to the pyrimidine 5'-nucleotidase family.</text>
</comment>
<evidence type="ECO:0000256" key="1">
    <source>
        <dbReference type="ARBA" id="ARBA00000815"/>
    </source>
</evidence>
<evidence type="ECO:0000256" key="7">
    <source>
        <dbReference type="ARBA" id="ARBA00022842"/>
    </source>
</evidence>
<dbReference type="Pfam" id="PF05822">
    <property type="entry name" value="UMPH-1"/>
    <property type="match status" value="1"/>
</dbReference>
<evidence type="ECO:0000313" key="10">
    <source>
        <dbReference type="RefSeq" id="XP_003740421.1"/>
    </source>
</evidence>
<organism evidence="9 10">
    <name type="scientific">Galendromus occidentalis</name>
    <name type="common">western predatory mite</name>
    <dbReference type="NCBI Taxonomy" id="34638"/>
    <lineage>
        <taxon>Eukaryota</taxon>
        <taxon>Metazoa</taxon>
        <taxon>Ecdysozoa</taxon>
        <taxon>Arthropoda</taxon>
        <taxon>Chelicerata</taxon>
        <taxon>Arachnida</taxon>
        <taxon>Acari</taxon>
        <taxon>Parasitiformes</taxon>
        <taxon>Mesostigmata</taxon>
        <taxon>Gamasina</taxon>
        <taxon>Phytoseioidea</taxon>
        <taxon>Phytoseiidae</taxon>
        <taxon>Typhlodrominae</taxon>
        <taxon>Galendromus</taxon>
    </lineage>
</organism>
<accession>A0AAJ6QQ56</accession>
<evidence type="ECO:0000256" key="4">
    <source>
        <dbReference type="ARBA" id="ARBA00022723"/>
    </source>
</evidence>
<keyword evidence="9" id="KW-1185">Reference proteome</keyword>
<evidence type="ECO:0000256" key="3">
    <source>
        <dbReference type="ARBA" id="ARBA00012643"/>
    </source>
</evidence>
<evidence type="ECO:0000256" key="5">
    <source>
        <dbReference type="ARBA" id="ARBA00022741"/>
    </source>
</evidence>
<dbReference type="GO" id="GO:0000166">
    <property type="term" value="F:nucleotide binding"/>
    <property type="evidence" value="ECO:0007669"/>
    <property type="project" value="UniProtKB-KW"/>
</dbReference>
<dbReference type="RefSeq" id="XP_003740421.1">
    <property type="nucleotide sequence ID" value="XM_003740373.2"/>
</dbReference>
<evidence type="ECO:0000256" key="6">
    <source>
        <dbReference type="ARBA" id="ARBA00022801"/>
    </source>
</evidence>
<name>A0AAJ6QQ56_9ACAR</name>
<dbReference type="AlphaFoldDB" id="A0AAJ6QQ56"/>
<keyword evidence="7" id="KW-0460">Magnesium</keyword>
<dbReference type="Gene3D" id="1.10.150.340">
    <property type="entry name" value="Pyrimidine 5'-nucleotidase (UMPH-1), N-terminal domain"/>
    <property type="match status" value="1"/>
</dbReference>
<dbReference type="SFLD" id="SFLDG01128">
    <property type="entry name" value="C1.4:_5'-Nucleotidase_Like"/>
    <property type="match status" value="1"/>
</dbReference>
<dbReference type="Proteomes" id="UP000694867">
    <property type="component" value="Unplaced"/>
</dbReference>
<keyword evidence="4" id="KW-0479">Metal-binding</keyword>
<dbReference type="KEGG" id="goe:100907071"/>
<dbReference type="PANTHER" id="PTHR13045">
    <property type="entry name" value="5'-NUCLEOTIDASE"/>
    <property type="match status" value="1"/>
</dbReference>
<reference evidence="10" key="1">
    <citation type="submission" date="2025-08" db="UniProtKB">
        <authorList>
            <consortium name="RefSeq"/>
        </authorList>
    </citation>
    <scope>IDENTIFICATION</scope>
</reference>
<dbReference type="GeneID" id="100907071"/>
<dbReference type="GO" id="GO:0009117">
    <property type="term" value="P:nucleotide metabolic process"/>
    <property type="evidence" value="ECO:0007669"/>
    <property type="project" value="UniProtKB-KW"/>
</dbReference>
<dbReference type="InterPro" id="IPR036412">
    <property type="entry name" value="HAD-like_sf"/>
</dbReference>
<dbReference type="InterPro" id="IPR006434">
    <property type="entry name" value="Pyrimidine_nucleotidase_eu"/>
</dbReference>
<dbReference type="GO" id="GO:0000287">
    <property type="term" value="F:magnesium ion binding"/>
    <property type="evidence" value="ECO:0007669"/>
    <property type="project" value="InterPro"/>
</dbReference>
<dbReference type="GO" id="GO:0008253">
    <property type="term" value="F:5'-nucleotidase activity"/>
    <property type="evidence" value="ECO:0007669"/>
    <property type="project" value="UniProtKB-EC"/>
</dbReference>
<sequence length="310" mass="35382">MSFRHLGRSVVASAAWLKEHPTVRIRDTQNVQTKINGLIREGPSRVQLITDFDRTLSRTHYHGKPVSTSYCIFEDDHHVKEEYRDLAVQLRNKYYPIEINPNLSNEQKLPHMIQWYKESFDIVLKLKVHIDDLPAMVQRADLHLREHTVSLFSLLAKKGIPILVFSAGLGDVVRISLDQQGALCDNVTILSNFLEYDQQGWPVKFSDTLLHMYNKSALFPHAGEYYRSEKVSNRKNAVLLGDSIGDCSMADGAPQVKPPPDGDSVVLKIGFLDHDVEKRLETFLFLYDLVLVDDQTMDVVSELFEDVCQS</sequence>
<evidence type="ECO:0000313" key="9">
    <source>
        <dbReference type="Proteomes" id="UP000694867"/>
    </source>
</evidence>
<dbReference type="EC" id="3.1.3.5" evidence="3"/>
<dbReference type="GO" id="GO:0005737">
    <property type="term" value="C:cytoplasm"/>
    <property type="evidence" value="ECO:0007669"/>
    <property type="project" value="InterPro"/>
</dbReference>
<proteinExistence type="inferred from homology"/>
<protein>
    <recommendedName>
        <fullName evidence="3">5'-nucleotidase</fullName>
        <ecNumber evidence="3">3.1.3.5</ecNumber>
    </recommendedName>
</protein>
<dbReference type="InterPro" id="IPR023214">
    <property type="entry name" value="HAD_sf"/>
</dbReference>